<dbReference type="Pfam" id="PF07676">
    <property type="entry name" value="PD40"/>
    <property type="match status" value="2"/>
</dbReference>
<reference evidence="1" key="1">
    <citation type="submission" date="2020-09" db="EMBL/GenBank/DDBJ databases">
        <title>Taishania pollutisoli gen. nov., sp. nov., Isolated from Tetrabromobisphenol A-Contaminated Soil.</title>
        <authorList>
            <person name="Chen Q."/>
        </authorList>
    </citation>
    <scope>NUCLEOTIDE SEQUENCE</scope>
    <source>
        <strain evidence="1">CZZ-1</strain>
    </source>
</reference>
<dbReference type="Gene3D" id="2.120.10.30">
    <property type="entry name" value="TolB, C-terminal domain"/>
    <property type="match status" value="1"/>
</dbReference>
<dbReference type="Proteomes" id="UP000652681">
    <property type="component" value="Unassembled WGS sequence"/>
</dbReference>
<evidence type="ECO:0000313" key="1">
    <source>
        <dbReference type="EMBL" id="MBC9813219.1"/>
    </source>
</evidence>
<dbReference type="SUPFAM" id="SSF82171">
    <property type="entry name" value="DPP6 N-terminal domain-like"/>
    <property type="match status" value="1"/>
</dbReference>
<organism evidence="1 2">
    <name type="scientific">Taishania pollutisoli</name>
    <dbReference type="NCBI Taxonomy" id="2766479"/>
    <lineage>
        <taxon>Bacteria</taxon>
        <taxon>Pseudomonadati</taxon>
        <taxon>Bacteroidota</taxon>
        <taxon>Flavobacteriia</taxon>
        <taxon>Flavobacteriales</taxon>
        <taxon>Crocinitomicaceae</taxon>
        <taxon>Taishania</taxon>
    </lineage>
</organism>
<dbReference type="Gene3D" id="1.25.40.10">
    <property type="entry name" value="Tetratricopeptide repeat domain"/>
    <property type="match status" value="1"/>
</dbReference>
<dbReference type="InterPro" id="IPR011659">
    <property type="entry name" value="WD40"/>
</dbReference>
<protein>
    <submittedName>
        <fullName evidence="1">PD40 domain-containing protein</fullName>
    </submittedName>
</protein>
<gene>
    <name evidence="1" type="ORF">H9Y05_12145</name>
</gene>
<sequence length="700" mass="80106">MKNSLVIPLFLIISQLSFSQTTPWTEAGVREIAKNGSEHSILTNSSMLTQEGYLYYAEILVDRLLELKPTSSNYNYRKGFLALELRRDYLAAIPHLEVATKDVNPNFDMYSVKETSAPTDAYYHLARCYHYNEQLDLARDNYQNFLNTSRKKSELITESQLKLKQLEVARQLMQNPVNCTLKNLGSNVNTKYADYSSIISFDGSSLYLTSRRPWENGKADGFVDPKTDLYQEDVYVSYLEVDNTWTAPMLLDFCLPERNEATIAISTDEKRVYLYEDQTGNGDIYYSDFYNNKFNDIKLLDNKKINTEYWETHAIVSPDGELLIFVSDRPGGYGGRDLYFAKKTEKGWSDPVNMGPNINGPKDEDAPFISVDNKQLYFGTNDERSMGGFDIMYAEIQLGGTWGPAKNLGYPFNSTNDDLFYTTTVDGLTGYITSYRPDGYGEKDIYEVKNNFLGVKSHTVLKGEVVTTDGSLLPENMIFMAKVNCLDCETGPINHLLYTRNRDGRFMTGLQPCKTYTLTYYDAADEKVMGEETFKTDCSDEYREIIKQLVIDPVNRVVVFPKDSVEVIPDVVVTDYKNIELKHYFDYNKNKLTVKKGELKDFVKEIRQQLADGRQKVTITIESSASYVPTKTFSSNDELAKVRADNMKYDLLDYFENDKATAGKVVVVVKKTIVQGPAYEHDGKNRDKYRPYQYVFLKTE</sequence>
<dbReference type="AlphaFoldDB" id="A0A8J6P736"/>
<comment type="caution">
    <text evidence="1">The sequence shown here is derived from an EMBL/GenBank/DDBJ whole genome shotgun (WGS) entry which is preliminary data.</text>
</comment>
<dbReference type="InterPro" id="IPR011042">
    <property type="entry name" value="6-blade_b-propeller_TolB-like"/>
</dbReference>
<evidence type="ECO:0000313" key="2">
    <source>
        <dbReference type="Proteomes" id="UP000652681"/>
    </source>
</evidence>
<dbReference type="SUPFAM" id="SSF48452">
    <property type="entry name" value="TPR-like"/>
    <property type="match status" value="1"/>
</dbReference>
<dbReference type="InterPro" id="IPR011990">
    <property type="entry name" value="TPR-like_helical_dom_sf"/>
</dbReference>
<dbReference type="EMBL" id="JACVEL010000008">
    <property type="protein sequence ID" value="MBC9813219.1"/>
    <property type="molecule type" value="Genomic_DNA"/>
</dbReference>
<name>A0A8J6P736_9FLAO</name>
<keyword evidence="2" id="KW-1185">Reference proteome</keyword>
<dbReference type="RefSeq" id="WP_216714446.1">
    <property type="nucleotide sequence ID" value="NZ_JACVEL010000008.1"/>
</dbReference>
<accession>A0A8J6P736</accession>
<proteinExistence type="predicted"/>